<reference evidence="4 5" key="1">
    <citation type="submission" date="2024-07" db="EMBL/GenBank/DDBJ databases">
        <title>Section-level genome sequencing and comparative genomics of Aspergillus sections Usti and Cavernicolus.</title>
        <authorList>
            <consortium name="Lawrence Berkeley National Laboratory"/>
            <person name="Nybo J.L."/>
            <person name="Vesth T.C."/>
            <person name="Theobald S."/>
            <person name="Frisvad J.C."/>
            <person name="Larsen T.O."/>
            <person name="Kjaerboelling I."/>
            <person name="Rothschild-Mancinelli K."/>
            <person name="Lyhne E.K."/>
            <person name="Kogle M.E."/>
            <person name="Barry K."/>
            <person name="Clum A."/>
            <person name="Na H."/>
            <person name="Ledsgaard L."/>
            <person name="Lin J."/>
            <person name="Lipzen A."/>
            <person name="Kuo A."/>
            <person name="Riley R."/>
            <person name="Mondo S."/>
            <person name="Labutti K."/>
            <person name="Haridas S."/>
            <person name="Pangalinan J."/>
            <person name="Salamov A.A."/>
            <person name="Simmons B.A."/>
            <person name="Magnuson J.K."/>
            <person name="Chen J."/>
            <person name="Drula E."/>
            <person name="Henrissat B."/>
            <person name="Wiebenga A."/>
            <person name="Lubbers R.J."/>
            <person name="Gomes A.C."/>
            <person name="Makela M.R."/>
            <person name="Stajich J."/>
            <person name="Grigoriev I.V."/>
            <person name="Mortensen U.H."/>
            <person name="De Vries R.P."/>
            <person name="Baker S.E."/>
            <person name="Andersen M.R."/>
        </authorList>
    </citation>
    <scope>NUCLEOTIDE SEQUENCE [LARGE SCALE GENOMIC DNA]</scope>
    <source>
        <strain evidence="4 5">CBS 123904</strain>
    </source>
</reference>
<keyword evidence="1" id="KW-0677">Repeat</keyword>
<keyword evidence="2 3" id="KW-0040">ANK repeat</keyword>
<dbReference type="PROSITE" id="PS50088">
    <property type="entry name" value="ANK_REPEAT"/>
    <property type="match status" value="3"/>
</dbReference>
<dbReference type="EMBL" id="JBFXLU010000071">
    <property type="protein sequence ID" value="KAL2845508.1"/>
    <property type="molecule type" value="Genomic_DNA"/>
</dbReference>
<gene>
    <name evidence="4" type="ORF">BJY01DRAFT_214172</name>
</gene>
<keyword evidence="5" id="KW-1185">Reference proteome</keyword>
<dbReference type="SUPFAM" id="SSF48403">
    <property type="entry name" value="Ankyrin repeat"/>
    <property type="match status" value="1"/>
</dbReference>
<dbReference type="InterPro" id="IPR002110">
    <property type="entry name" value="Ankyrin_rpt"/>
</dbReference>
<dbReference type="SMART" id="SM00248">
    <property type="entry name" value="ANK"/>
    <property type="match status" value="7"/>
</dbReference>
<protein>
    <submittedName>
        <fullName evidence="4">Ankyrin repeat-containing domain protein</fullName>
    </submittedName>
</protein>
<dbReference type="Pfam" id="PF13637">
    <property type="entry name" value="Ank_4"/>
    <property type="match status" value="1"/>
</dbReference>
<dbReference type="Gene3D" id="1.25.40.20">
    <property type="entry name" value="Ankyrin repeat-containing domain"/>
    <property type="match status" value="3"/>
</dbReference>
<evidence type="ECO:0000256" key="3">
    <source>
        <dbReference type="PROSITE-ProRule" id="PRU00023"/>
    </source>
</evidence>
<evidence type="ECO:0000256" key="2">
    <source>
        <dbReference type="ARBA" id="ARBA00023043"/>
    </source>
</evidence>
<dbReference type="InterPro" id="IPR036770">
    <property type="entry name" value="Ankyrin_rpt-contain_sf"/>
</dbReference>
<dbReference type="Pfam" id="PF12796">
    <property type="entry name" value="Ank_2"/>
    <property type="match status" value="2"/>
</dbReference>
<evidence type="ECO:0000313" key="4">
    <source>
        <dbReference type="EMBL" id="KAL2845508.1"/>
    </source>
</evidence>
<evidence type="ECO:0000313" key="5">
    <source>
        <dbReference type="Proteomes" id="UP001610446"/>
    </source>
</evidence>
<feature type="repeat" description="ANK" evidence="3">
    <location>
        <begin position="285"/>
        <end position="317"/>
    </location>
</feature>
<feature type="repeat" description="ANK" evidence="3">
    <location>
        <begin position="214"/>
        <end position="246"/>
    </location>
</feature>
<proteinExistence type="predicted"/>
<dbReference type="PROSITE" id="PS50297">
    <property type="entry name" value="ANK_REP_REGION"/>
    <property type="match status" value="2"/>
</dbReference>
<sequence length="552" mass="60649">MSLTALPPELILCIGSHLQPRALNVLVQTAKFFADLLTPQLYDAGLQINSDIEKRLKGRETRPDGVLYPGIWPVGMAQWSSPRVLDYFVRKHDYRWAAPTWSDDDQELVYLPLAHAAVIAGNIAMLNLIILATGNPDPRDNDGKTPLHFAALARNGEAVEYLLATGADILAEDNAGLSSVYMASRYSFTSTAVLRQLVEATGKAGGDPMKPIATGSAPLHAAGAGKNLEAAMYLIVEGANPLARTSDGDFPAAWAMTAGNNDELSMLLITRIVSAHGDLSLPGRRDNTLLHRAVVFSDDRVVQYLIENGADVSAVNDNGETPLDIALADRRTDEILDLLVTRNRDPQGQHNSKVQVLEFALNDGEWQRAHMLVRQYPAVWPETHINSRLWRIAAKAARIGHIVFRLLVWLFRTGSSALDLSGEGGWSALHYLCSAEAKESSSAVDMMKLLVDEGVDLTVKDYAGLTPMHRGIYASNREAIQVLLNSKCSRDGMNTVPYFEPAIEFLMTLDEELHNFVVDNKGHTGIDKAVQEFEDEDTQTIFGMLLGWPDER</sequence>
<name>A0ABR4JZK2_9EURO</name>
<accession>A0ABR4JZK2</accession>
<dbReference type="PRINTS" id="PR01415">
    <property type="entry name" value="ANKYRIN"/>
</dbReference>
<comment type="caution">
    <text evidence="4">The sequence shown here is derived from an EMBL/GenBank/DDBJ whole genome shotgun (WGS) entry which is preliminary data.</text>
</comment>
<feature type="repeat" description="ANK" evidence="3">
    <location>
        <begin position="142"/>
        <end position="174"/>
    </location>
</feature>
<evidence type="ECO:0000256" key="1">
    <source>
        <dbReference type="ARBA" id="ARBA00022737"/>
    </source>
</evidence>
<dbReference type="PANTHER" id="PTHR24124">
    <property type="entry name" value="ANKYRIN REPEAT FAMILY A"/>
    <property type="match status" value="1"/>
</dbReference>
<dbReference type="PANTHER" id="PTHR24124:SF14">
    <property type="entry name" value="CHROMOSOME UNDETERMINED SCAFFOLD_25, WHOLE GENOME SHOTGUN SEQUENCE"/>
    <property type="match status" value="1"/>
</dbReference>
<dbReference type="Proteomes" id="UP001610446">
    <property type="component" value="Unassembled WGS sequence"/>
</dbReference>
<organism evidence="4 5">
    <name type="scientific">Aspergillus pseudoustus</name>
    <dbReference type="NCBI Taxonomy" id="1810923"/>
    <lineage>
        <taxon>Eukaryota</taxon>
        <taxon>Fungi</taxon>
        <taxon>Dikarya</taxon>
        <taxon>Ascomycota</taxon>
        <taxon>Pezizomycotina</taxon>
        <taxon>Eurotiomycetes</taxon>
        <taxon>Eurotiomycetidae</taxon>
        <taxon>Eurotiales</taxon>
        <taxon>Aspergillaceae</taxon>
        <taxon>Aspergillus</taxon>
        <taxon>Aspergillus subgen. Nidulantes</taxon>
    </lineage>
</organism>